<keyword evidence="2" id="KW-1185">Reference proteome</keyword>
<dbReference type="RefSeq" id="WP_073139130.1">
    <property type="nucleotide sequence ID" value="NZ_FQWQ01000003.1"/>
</dbReference>
<dbReference type="STRING" id="947013.SAMN04488109_4793"/>
<dbReference type="OrthoDB" id="9762853at2"/>
<evidence type="ECO:0000313" key="2">
    <source>
        <dbReference type="Proteomes" id="UP000184212"/>
    </source>
</evidence>
<evidence type="ECO:0000313" key="1">
    <source>
        <dbReference type="EMBL" id="SHH64421.1"/>
    </source>
</evidence>
<dbReference type="Proteomes" id="UP000184212">
    <property type="component" value="Unassembled WGS sequence"/>
</dbReference>
<dbReference type="EMBL" id="FQWQ01000003">
    <property type="protein sequence ID" value="SHH64421.1"/>
    <property type="molecule type" value="Genomic_DNA"/>
</dbReference>
<accession>A0A1M5UNC9</accession>
<name>A0A1M5UNC9_9BACT</name>
<evidence type="ECO:0008006" key="3">
    <source>
        <dbReference type="Google" id="ProtNLM"/>
    </source>
</evidence>
<sequence>MTDLTHIYQYLRSTDGVNQLQRSLAALDPYFVRMDERRKSDLIDFAVKLSEQIRYYDLNDQAKGNWRPFFEFPDAGSSIVVRAATVGSLPPLLYSNGTDGLGATITLLANGALPPQDGVALLNGDRLLVWKQSMAFQNGVYTVTQGTGTTPAQLRRSDGADQTAFLDRQIVEVMEGDQHARRFFTQEVAKPSVGASDITYLRRGLSRSDWSPHLALFMAFLQVHAIAQRDLNETTGRHLRYYYEDVLRLQRKAAQPDQVHVVFELAKNATAWRLPSGTLLDAGKSADGKTPRQYSLDHEMVVHAGTVQSLKSSYTDVNSAGKAIIFKAEDATLVVNDTATGWRPFGSSQLKRSPESRTMTEAKLGFGIASPALLLAEGERTITVTLNLQASTPATDPLGLSYAFEITLTGEKGWVTPLIHTVDYKPAASGLPPQLVITCSLPAKEVAVVAYSEALHGAGFKTPWPVLRCVVLPYAYQLEALGIYVVTSMDLVVDAKGVRNLVLQNDENVQSTGKPALPFGSQPSIQNNFYIGSAEIFSKSVQSLTLSLEWKDPPENFNDYYKGYDNPSIGYDVFIADMYVLAGRNWTYLSFARNFLFDGTATANVKSTVLSSANLVPALQSSGFERNPDLGALPSFTPSTKQGFIKLVLDGPTTADLVNLPSYAPFEAFGHKSFPSIYAHKSVDLAKSVPNTVLPNQPYTPTLKSVTLDYTAKETCSWATPNGIDQFFVLDIFGNAEARSTDPARLVPEFPKQGALYIGLKNASFPQAFSFLFQMQKGDVPGAALLEKTDVSWSYVSGNHWQALPSEAVVEEATEIFQVPGIIGLTIGSASAGEGLLPADQQWIRATADQRADGAASVQEIVAQAARATRASNTTDVQTIDAATISRLVHKVPAIKSVLQKYPSFNGRPSERDADFFKRSSERLRHRNRGVVTWDYERLVMEAFPEVFKIKCLPHTDQDNTITPGHIKLVIVPDLRFRQGSDPLQPRSSMAFLRTIETFLTEKYLSSSVVPHAANPEYETLLVDCKVAFHAGFDPGFYAAQLQEDIRRFLSPWAYEEGRDIVFGGKVYKSEILAFIEGRPYVDYVVDFQLYHRYEGDGLPSGISCMTIGLDFIVGDEPVATIGSADGTIAGATIGVDFVIGDPVEVAVATRPDAILVSNPVHRIEVWDATSFQCQGVSTIGIGQMIVGLDFIPIS</sequence>
<dbReference type="AlphaFoldDB" id="A0A1M5UNC9"/>
<protein>
    <recommendedName>
        <fullName evidence="3">Baseplate J-like protein</fullName>
    </recommendedName>
</protein>
<gene>
    <name evidence="1" type="ORF">SAMN04488109_4793</name>
</gene>
<reference evidence="1 2" key="1">
    <citation type="submission" date="2016-11" db="EMBL/GenBank/DDBJ databases">
        <authorList>
            <person name="Jaros S."/>
            <person name="Januszkiewicz K."/>
            <person name="Wedrychowicz H."/>
        </authorList>
    </citation>
    <scope>NUCLEOTIDE SEQUENCE [LARGE SCALE GENOMIC DNA]</scope>
    <source>
        <strain evidence="1 2">DSM 24574</strain>
    </source>
</reference>
<organism evidence="1 2">
    <name type="scientific">Chryseolinea serpens</name>
    <dbReference type="NCBI Taxonomy" id="947013"/>
    <lineage>
        <taxon>Bacteria</taxon>
        <taxon>Pseudomonadati</taxon>
        <taxon>Bacteroidota</taxon>
        <taxon>Cytophagia</taxon>
        <taxon>Cytophagales</taxon>
        <taxon>Fulvivirgaceae</taxon>
        <taxon>Chryseolinea</taxon>
    </lineage>
</organism>
<proteinExistence type="predicted"/>